<evidence type="ECO:0000313" key="2">
    <source>
        <dbReference type="Proteomes" id="UP000027222"/>
    </source>
</evidence>
<organism evidence="1 2">
    <name type="scientific">Galerina marginata (strain CBS 339.88)</name>
    <dbReference type="NCBI Taxonomy" id="685588"/>
    <lineage>
        <taxon>Eukaryota</taxon>
        <taxon>Fungi</taxon>
        <taxon>Dikarya</taxon>
        <taxon>Basidiomycota</taxon>
        <taxon>Agaricomycotina</taxon>
        <taxon>Agaricomycetes</taxon>
        <taxon>Agaricomycetidae</taxon>
        <taxon>Agaricales</taxon>
        <taxon>Agaricineae</taxon>
        <taxon>Strophariaceae</taxon>
        <taxon>Galerina</taxon>
    </lineage>
</organism>
<sequence>ILIWLKGALTPQEVRDKILSNDSEFIAAIVEYLESVTKGEFLSGSLSEVRERADKEMANPDYRNPTENLATKPPSLCRSCKGADCAQCRDVNGWWNSVFKSQTDDILLKSNMHTCSTGLKKNGECKARFPRPLFGETKVDTTTGRIDMKKFEPFLNSFSPLVSYLLRCNTDVTCLHSGTAVKAVVAYVSDYISKHGLKTHVIFDTVRNIYNK</sequence>
<protein>
    <submittedName>
        <fullName evidence="1">Uncharacterized protein</fullName>
    </submittedName>
</protein>
<dbReference type="AlphaFoldDB" id="A0A067SVL3"/>
<dbReference type="OrthoDB" id="3229882at2759"/>
<name>A0A067SVL3_GALM3</name>
<evidence type="ECO:0000313" key="1">
    <source>
        <dbReference type="EMBL" id="KDR70818.1"/>
    </source>
</evidence>
<dbReference type="STRING" id="685588.A0A067SVL3"/>
<dbReference type="EMBL" id="KL142395">
    <property type="protein sequence ID" value="KDR70818.1"/>
    <property type="molecule type" value="Genomic_DNA"/>
</dbReference>
<feature type="non-terminal residue" evidence="1">
    <location>
        <position position="212"/>
    </location>
</feature>
<gene>
    <name evidence="1" type="ORF">GALMADRAFT_49614</name>
</gene>
<feature type="non-terminal residue" evidence="1">
    <location>
        <position position="1"/>
    </location>
</feature>
<dbReference type="HOGENOM" id="CLU_034012_0_0_1"/>
<dbReference type="Proteomes" id="UP000027222">
    <property type="component" value="Unassembled WGS sequence"/>
</dbReference>
<reference evidence="2" key="1">
    <citation type="journal article" date="2014" name="Proc. Natl. Acad. Sci. U.S.A.">
        <title>Extensive sampling of basidiomycete genomes demonstrates inadequacy of the white-rot/brown-rot paradigm for wood decay fungi.</title>
        <authorList>
            <person name="Riley R."/>
            <person name="Salamov A.A."/>
            <person name="Brown D.W."/>
            <person name="Nagy L.G."/>
            <person name="Floudas D."/>
            <person name="Held B.W."/>
            <person name="Levasseur A."/>
            <person name="Lombard V."/>
            <person name="Morin E."/>
            <person name="Otillar R."/>
            <person name="Lindquist E.A."/>
            <person name="Sun H."/>
            <person name="LaButti K.M."/>
            <person name="Schmutz J."/>
            <person name="Jabbour D."/>
            <person name="Luo H."/>
            <person name="Baker S.E."/>
            <person name="Pisabarro A.G."/>
            <person name="Walton J.D."/>
            <person name="Blanchette R.A."/>
            <person name="Henrissat B."/>
            <person name="Martin F."/>
            <person name="Cullen D."/>
            <person name="Hibbett D.S."/>
            <person name="Grigoriev I.V."/>
        </authorList>
    </citation>
    <scope>NUCLEOTIDE SEQUENCE [LARGE SCALE GENOMIC DNA]</scope>
    <source>
        <strain evidence="2">CBS 339.88</strain>
    </source>
</reference>
<keyword evidence="2" id="KW-1185">Reference proteome</keyword>
<accession>A0A067SVL3</accession>
<proteinExistence type="predicted"/>